<feature type="region of interest" description="Disordered" evidence="1">
    <location>
        <begin position="225"/>
        <end position="279"/>
    </location>
</feature>
<name>Q2HFK9_CHAGB</name>
<protein>
    <recommendedName>
        <fullName evidence="6">Mid2 domain-containing protein</fullName>
    </recommendedName>
</protein>
<feature type="chain" id="PRO_5004209143" description="Mid2 domain-containing protein" evidence="3">
    <location>
        <begin position="23"/>
        <end position="452"/>
    </location>
</feature>
<evidence type="ECO:0008006" key="6">
    <source>
        <dbReference type="Google" id="ProtNLM"/>
    </source>
</evidence>
<sequence length="452" mass="46892">MPRRHLALWAAVLAAVHAAASAVPIHELFARQSSCARNFDQCKNADFPDYFCCKTGETCIALAGNTTVLCCPEGADCLRIQPVPCDIALQDGEKNPDAVVKTTALGGTLARCGTQCCPFGYSCRDGQCARDQNQNAVPFQTKTVKPGPTSTGGAKTSATGGASPTADTTDSAGDSNATADSSNNTGDSSSGPPVAAIAGGATAAAVVVIGAAVFAFIFFRKKQKKEEAAGSGSPPKLSRSTSSFGNLISNPIMADNSFRSDFARNPGPRTPPQYPEDPDSVTGALIASAANTPEAGGMQAGGMQAGGMQTAGMLAVPAAAAPGPAAQIAPVYGGYGNLEQPQYVDMPYVNHDNGLLPQTPRQHREPSSVSINVFADPNITPDRTPESNVQPAVHRRDHSFSQMLDNADLGDMAERSGYLGYNPNRWAGSTDARGGDVMVLGRVQRGLETRLN</sequence>
<dbReference type="HOGENOM" id="CLU_035048_1_1_1"/>
<feature type="transmembrane region" description="Helical" evidence="2">
    <location>
        <begin position="194"/>
        <end position="219"/>
    </location>
</feature>
<gene>
    <name evidence="4" type="ORF">CHGG_00995</name>
</gene>
<feature type="compositionally biased region" description="Low complexity" evidence="1">
    <location>
        <begin position="145"/>
        <end position="170"/>
    </location>
</feature>
<dbReference type="RefSeq" id="XP_001220216.1">
    <property type="nucleotide sequence ID" value="XM_001220215.1"/>
</dbReference>
<evidence type="ECO:0000256" key="2">
    <source>
        <dbReference type="SAM" id="Phobius"/>
    </source>
</evidence>
<feature type="signal peptide" evidence="3">
    <location>
        <begin position="1"/>
        <end position="22"/>
    </location>
</feature>
<accession>Q2HFK9</accession>
<feature type="compositionally biased region" description="Polar residues" evidence="1">
    <location>
        <begin position="238"/>
        <end position="249"/>
    </location>
</feature>
<feature type="region of interest" description="Disordered" evidence="1">
    <location>
        <begin position="139"/>
        <end position="192"/>
    </location>
</feature>
<dbReference type="Proteomes" id="UP000001056">
    <property type="component" value="Unassembled WGS sequence"/>
</dbReference>
<keyword evidence="2" id="KW-0812">Transmembrane</keyword>
<evidence type="ECO:0000313" key="4">
    <source>
        <dbReference type="EMBL" id="EAQ92760.1"/>
    </source>
</evidence>
<dbReference type="OMA" id="VSCRRIA"/>
<keyword evidence="2" id="KW-0472">Membrane</keyword>
<evidence type="ECO:0000256" key="3">
    <source>
        <dbReference type="SAM" id="SignalP"/>
    </source>
</evidence>
<feature type="compositionally biased region" description="Low complexity" evidence="1">
    <location>
        <begin position="178"/>
        <end position="192"/>
    </location>
</feature>
<keyword evidence="3" id="KW-0732">Signal</keyword>
<dbReference type="eggNOG" id="ENOG502SF4J">
    <property type="taxonomic scope" value="Eukaryota"/>
</dbReference>
<evidence type="ECO:0000313" key="5">
    <source>
        <dbReference type="Proteomes" id="UP000001056"/>
    </source>
</evidence>
<dbReference type="EMBL" id="CH408029">
    <property type="protein sequence ID" value="EAQ92760.1"/>
    <property type="molecule type" value="Genomic_DNA"/>
</dbReference>
<dbReference type="OrthoDB" id="5338512at2759"/>
<dbReference type="AlphaFoldDB" id="Q2HFK9"/>
<dbReference type="VEuPathDB" id="FungiDB:CHGG_00995"/>
<proteinExistence type="predicted"/>
<evidence type="ECO:0000256" key="1">
    <source>
        <dbReference type="SAM" id="MobiDB-lite"/>
    </source>
</evidence>
<reference evidence="5" key="1">
    <citation type="journal article" date="2015" name="Genome Announc.">
        <title>Draft genome sequence of the cellulolytic fungus Chaetomium globosum.</title>
        <authorList>
            <person name="Cuomo C.A."/>
            <person name="Untereiner W.A."/>
            <person name="Ma L.-J."/>
            <person name="Grabherr M."/>
            <person name="Birren B.W."/>
        </authorList>
    </citation>
    <scope>NUCLEOTIDE SEQUENCE [LARGE SCALE GENOMIC DNA]</scope>
    <source>
        <strain evidence="5">ATCC 6205 / CBS 148.51 / DSM 1962 / NBRC 6347 / NRRL 1970</strain>
    </source>
</reference>
<dbReference type="GeneID" id="4386575"/>
<keyword evidence="5" id="KW-1185">Reference proteome</keyword>
<keyword evidence="2" id="KW-1133">Transmembrane helix</keyword>
<organism evidence="4 5">
    <name type="scientific">Chaetomium globosum (strain ATCC 6205 / CBS 148.51 / DSM 1962 / NBRC 6347 / NRRL 1970)</name>
    <name type="common">Soil fungus</name>
    <dbReference type="NCBI Taxonomy" id="306901"/>
    <lineage>
        <taxon>Eukaryota</taxon>
        <taxon>Fungi</taxon>
        <taxon>Dikarya</taxon>
        <taxon>Ascomycota</taxon>
        <taxon>Pezizomycotina</taxon>
        <taxon>Sordariomycetes</taxon>
        <taxon>Sordariomycetidae</taxon>
        <taxon>Sordariales</taxon>
        <taxon>Chaetomiaceae</taxon>
        <taxon>Chaetomium</taxon>
    </lineage>
</organism>
<dbReference type="InParanoid" id="Q2HFK9"/>